<gene>
    <name evidence="2" type="ORF">LCGC14_3044680</name>
</gene>
<protein>
    <submittedName>
        <fullName evidence="2">Uncharacterized protein</fullName>
    </submittedName>
</protein>
<organism evidence="2">
    <name type="scientific">marine sediment metagenome</name>
    <dbReference type="NCBI Taxonomy" id="412755"/>
    <lineage>
        <taxon>unclassified sequences</taxon>
        <taxon>metagenomes</taxon>
        <taxon>ecological metagenomes</taxon>
    </lineage>
</organism>
<comment type="caution">
    <text evidence="2">The sequence shown here is derived from an EMBL/GenBank/DDBJ whole genome shotgun (WGS) entry which is preliminary data.</text>
</comment>
<keyword evidence="1" id="KW-1133">Transmembrane helix</keyword>
<dbReference type="EMBL" id="LAZR01063995">
    <property type="protein sequence ID" value="KKK58414.1"/>
    <property type="molecule type" value="Genomic_DNA"/>
</dbReference>
<accession>A0A0F8YWK2</accession>
<feature type="transmembrane region" description="Helical" evidence="1">
    <location>
        <begin position="79"/>
        <end position="99"/>
    </location>
</feature>
<keyword evidence="1" id="KW-0812">Transmembrane</keyword>
<keyword evidence="1" id="KW-0472">Membrane</keyword>
<evidence type="ECO:0000256" key="1">
    <source>
        <dbReference type="SAM" id="Phobius"/>
    </source>
</evidence>
<dbReference type="AlphaFoldDB" id="A0A0F8YWK2"/>
<name>A0A0F8YWK2_9ZZZZ</name>
<reference evidence="2" key="1">
    <citation type="journal article" date="2015" name="Nature">
        <title>Complex archaea that bridge the gap between prokaryotes and eukaryotes.</title>
        <authorList>
            <person name="Spang A."/>
            <person name="Saw J.H."/>
            <person name="Jorgensen S.L."/>
            <person name="Zaremba-Niedzwiedzka K."/>
            <person name="Martijn J."/>
            <person name="Lind A.E."/>
            <person name="van Eijk R."/>
            <person name="Schleper C."/>
            <person name="Guy L."/>
            <person name="Ettema T.J."/>
        </authorList>
    </citation>
    <scope>NUCLEOTIDE SEQUENCE</scope>
</reference>
<proteinExistence type="predicted"/>
<evidence type="ECO:0000313" key="2">
    <source>
        <dbReference type="EMBL" id="KKK58414.1"/>
    </source>
</evidence>
<sequence>MYADYTTVSGWSNATVISDGFGGVFWNDAPSSLPFITAGTDKVYIVWGDETNGVWGTDTEILFTSILIPAPSITTTGTIPGYNIFILLFGVYAVTYLFIRRKQKKIK</sequence>